<evidence type="ECO:0000259" key="2">
    <source>
        <dbReference type="Pfam" id="PF02698"/>
    </source>
</evidence>
<keyword evidence="1" id="KW-1133">Transmembrane helix</keyword>
<dbReference type="InParanoid" id="D6TQ41"/>
<comment type="caution">
    <text evidence="3">The sequence shown here is derived from an EMBL/GenBank/DDBJ whole genome shotgun (WGS) entry which is preliminary data.</text>
</comment>
<dbReference type="InterPro" id="IPR003848">
    <property type="entry name" value="DUF218"/>
</dbReference>
<dbReference type="STRING" id="485913.Krac_6919"/>
<keyword evidence="1" id="KW-0472">Membrane</keyword>
<dbReference type="PANTHER" id="PTHR30336:SF20">
    <property type="entry name" value="DUF218 DOMAIN-CONTAINING PROTEIN"/>
    <property type="match status" value="1"/>
</dbReference>
<name>D6TQ41_KTERA</name>
<dbReference type="PANTHER" id="PTHR30336">
    <property type="entry name" value="INNER MEMBRANE PROTEIN, PROBABLE PERMEASE"/>
    <property type="match status" value="1"/>
</dbReference>
<dbReference type="EMBL" id="ADVG01000002">
    <property type="protein sequence ID" value="EFH85689.1"/>
    <property type="molecule type" value="Genomic_DNA"/>
</dbReference>
<accession>D6TQ41</accession>
<evidence type="ECO:0000313" key="4">
    <source>
        <dbReference type="Proteomes" id="UP000004508"/>
    </source>
</evidence>
<dbReference type="Proteomes" id="UP000004508">
    <property type="component" value="Unassembled WGS sequence"/>
</dbReference>
<feature type="domain" description="DUF218" evidence="2">
    <location>
        <begin position="42"/>
        <end position="210"/>
    </location>
</feature>
<feature type="transmembrane region" description="Helical" evidence="1">
    <location>
        <begin position="6"/>
        <end position="27"/>
    </location>
</feature>
<evidence type="ECO:0000256" key="1">
    <source>
        <dbReference type="SAM" id="Phobius"/>
    </source>
</evidence>
<sequence length="239" mass="27700">MNEGQKVLWAISAITLSFIFIWLLFYTRGKRFALRDKLQKVDAIVVLAGTRGNVEFLHKKVETAARLYRDGWAKHIICGGKFSAKVTDSPQLMSQEELRLAVDQGRIQEKDIARAAATWDIALGARYMRDKAMAYGVPDDAIVLEEESLHTRETAEYVLDIVQKHKWYKIILVTSPFHQLRTYLTFAKVFLPYDIQISNYYADSDSWHPMAWFLSKSNRELLDSEMKRIQMYRAKGDLL</sequence>
<dbReference type="eggNOG" id="COG1434">
    <property type="taxonomic scope" value="Bacteria"/>
</dbReference>
<dbReference type="RefSeq" id="WP_007909379.1">
    <property type="nucleotide sequence ID" value="NZ_ADVG01000002.1"/>
</dbReference>
<dbReference type="OrthoDB" id="9782395at2"/>
<dbReference type="InterPro" id="IPR014729">
    <property type="entry name" value="Rossmann-like_a/b/a_fold"/>
</dbReference>
<proteinExistence type="predicted"/>
<keyword evidence="1" id="KW-0812">Transmembrane</keyword>
<dbReference type="InterPro" id="IPR051599">
    <property type="entry name" value="Cell_Envelope_Assoc"/>
</dbReference>
<dbReference type="Pfam" id="PF02698">
    <property type="entry name" value="DUF218"/>
    <property type="match status" value="1"/>
</dbReference>
<keyword evidence="4" id="KW-1185">Reference proteome</keyword>
<dbReference type="GO" id="GO:0005886">
    <property type="term" value="C:plasma membrane"/>
    <property type="evidence" value="ECO:0007669"/>
    <property type="project" value="TreeGrafter"/>
</dbReference>
<dbReference type="CDD" id="cd06259">
    <property type="entry name" value="YdcF-like"/>
    <property type="match status" value="1"/>
</dbReference>
<protein>
    <recommendedName>
        <fullName evidence="2">DUF218 domain-containing protein</fullName>
    </recommendedName>
</protein>
<gene>
    <name evidence="3" type="ORF">Krac_6919</name>
</gene>
<dbReference type="AlphaFoldDB" id="D6TQ41"/>
<evidence type="ECO:0000313" key="3">
    <source>
        <dbReference type="EMBL" id="EFH85689.1"/>
    </source>
</evidence>
<organism evidence="3 4">
    <name type="scientific">Ktedonobacter racemifer DSM 44963</name>
    <dbReference type="NCBI Taxonomy" id="485913"/>
    <lineage>
        <taxon>Bacteria</taxon>
        <taxon>Bacillati</taxon>
        <taxon>Chloroflexota</taxon>
        <taxon>Ktedonobacteria</taxon>
        <taxon>Ktedonobacterales</taxon>
        <taxon>Ktedonobacteraceae</taxon>
        <taxon>Ktedonobacter</taxon>
    </lineage>
</organism>
<dbReference type="Gene3D" id="3.40.50.620">
    <property type="entry name" value="HUPs"/>
    <property type="match status" value="1"/>
</dbReference>
<reference evidence="3 4" key="1">
    <citation type="journal article" date="2011" name="Stand. Genomic Sci.">
        <title>Non-contiguous finished genome sequence and contextual data of the filamentous soil bacterium Ktedonobacter racemifer type strain (SOSP1-21).</title>
        <authorList>
            <person name="Chang Y.J."/>
            <person name="Land M."/>
            <person name="Hauser L."/>
            <person name="Chertkov O."/>
            <person name="Del Rio T.G."/>
            <person name="Nolan M."/>
            <person name="Copeland A."/>
            <person name="Tice H."/>
            <person name="Cheng J.F."/>
            <person name="Lucas S."/>
            <person name="Han C."/>
            <person name="Goodwin L."/>
            <person name="Pitluck S."/>
            <person name="Ivanova N."/>
            <person name="Ovchinikova G."/>
            <person name="Pati A."/>
            <person name="Chen A."/>
            <person name="Palaniappan K."/>
            <person name="Mavromatis K."/>
            <person name="Liolios K."/>
            <person name="Brettin T."/>
            <person name="Fiebig A."/>
            <person name="Rohde M."/>
            <person name="Abt B."/>
            <person name="Goker M."/>
            <person name="Detter J.C."/>
            <person name="Woyke T."/>
            <person name="Bristow J."/>
            <person name="Eisen J.A."/>
            <person name="Markowitz V."/>
            <person name="Hugenholtz P."/>
            <person name="Kyrpides N.C."/>
            <person name="Klenk H.P."/>
            <person name="Lapidus A."/>
        </authorList>
    </citation>
    <scope>NUCLEOTIDE SEQUENCE [LARGE SCALE GENOMIC DNA]</scope>
    <source>
        <strain evidence="4">DSM 44963</strain>
    </source>
</reference>